<feature type="region of interest" description="Disordered" evidence="4">
    <location>
        <begin position="684"/>
        <end position="748"/>
    </location>
</feature>
<feature type="compositionally biased region" description="Polar residues" evidence="4">
    <location>
        <begin position="829"/>
        <end position="845"/>
    </location>
</feature>
<dbReference type="Proteomes" id="UP001302321">
    <property type="component" value="Unassembled WGS sequence"/>
</dbReference>
<feature type="compositionally biased region" description="Low complexity" evidence="4">
    <location>
        <begin position="712"/>
        <end position="730"/>
    </location>
</feature>
<reference evidence="6" key="2">
    <citation type="submission" date="2023-05" db="EMBL/GenBank/DDBJ databases">
        <authorList>
            <consortium name="Lawrence Berkeley National Laboratory"/>
            <person name="Steindorff A."/>
            <person name="Hensen N."/>
            <person name="Bonometti L."/>
            <person name="Westerberg I."/>
            <person name="Brannstrom I.O."/>
            <person name="Guillou S."/>
            <person name="Cros-Aarteil S."/>
            <person name="Calhoun S."/>
            <person name="Haridas S."/>
            <person name="Kuo A."/>
            <person name="Mondo S."/>
            <person name="Pangilinan J."/>
            <person name="Riley R."/>
            <person name="Labutti K."/>
            <person name="Andreopoulos B."/>
            <person name="Lipzen A."/>
            <person name="Chen C."/>
            <person name="Yanf M."/>
            <person name="Daum C."/>
            <person name="Ng V."/>
            <person name="Clum A."/>
            <person name="Ohm R."/>
            <person name="Martin F."/>
            <person name="Silar P."/>
            <person name="Natvig D."/>
            <person name="Lalanne C."/>
            <person name="Gautier V."/>
            <person name="Ament-Velasquez S.L."/>
            <person name="Kruys A."/>
            <person name="Hutchinson M.I."/>
            <person name="Powell A.J."/>
            <person name="Barry K."/>
            <person name="Miller A.N."/>
            <person name="Grigoriev I.V."/>
            <person name="Debuchy R."/>
            <person name="Gladieux P."/>
            <person name="Thoren M.H."/>
            <person name="Johannesson H."/>
        </authorList>
    </citation>
    <scope>NUCLEOTIDE SEQUENCE</scope>
    <source>
        <strain evidence="6">CBS 892.96</strain>
    </source>
</reference>
<gene>
    <name evidence="6" type="ORF">QBC36DRAFT_29947</name>
</gene>
<evidence type="ECO:0000313" key="7">
    <source>
        <dbReference type="Proteomes" id="UP001302321"/>
    </source>
</evidence>
<evidence type="ECO:0000256" key="1">
    <source>
        <dbReference type="ARBA" id="ARBA00004496"/>
    </source>
</evidence>
<dbReference type="Pfam" id="PF07989">
    <property type="entry name" value="Cnn_1N"/>
    <property type="match status" value="1"/>
</dbReference>
<feature type="region of interest" description="Disordered" evidence="4">
    <location>
        <begin position="278"/>
        <end position="304"/>
    </location>
</feature>
<evidence type="ECO:0000313" key="6">
    <source>
        <dbReference type="EMBL" id="KAK4175044.1"/>
    </source>
</evidence>
<dbReference type="AlphaFoldDB" id="A0AAN7A6E8"/>
<feature type="region of interest" description="Disordered" evidence="4">
    <location>
        <begin position="103"/>
        <end position="134"/>
    </location>
</feature>
<feature type="domain" description="Centrosomin N-terminal motif 1" evidence="5">
    <location>
        <begin position="135"/>
        <end position="201"/>
    </location>
</feature>
<proteinExistence type="predicted"/>
<feature type="region of interest" description="Disordered" evidence="4">
    <location>
        <begin position="319"/>
        <end position="372"/>
    </location>
</feature>
<evidence type="ECO:0000256" key="3">
    <source>
        <dbReference type="SAM" id="Coils"/>
    </source>
</evidence>
<organism evidence="6 7">
    <name type="scientific">Triangularia setosa</name>
    <dbReference type="NCBI Taxonomy" id="2587417"/>
    <lineage>
        <taxon>Eukaryota</taxon>
        <taxon>Fungi</taxon>
        <taxon>Dikarya</taxon>
        <taxon>Ascomycota</taxon>
        <taxon>Pezizomycotina</taxon>
        <taxon>Sordariomycetes</taxon>
        <taxon>Sordariomycetidae</taxon>
        <taxon>Sordariales</taxon>
        <taxon>Podosporaceae</taxon>
        <taxon>Triangularia</taxon>
    </lineage>
</organism>
<feature type="compositionally biased region" description="Low complexity" evidence="4">
    <location>
        <begin position="513"/>
        <end position="525"/>
    </location>
</feature>
<feature type="compositionally biased region" description="Basic and acidic residues" evidence="4">
    <location>
        <begin position="397"/>
        <end position="408"/>
    </location>
</feature>
<feature type="compositionally biased region" description="Basic and acidic residues" evidence="4">
    <location>
        <begin position="913"/>
        <end position="925"/>
    </location>
</feature>
<evidence type="ECO:0000259" key="5">
    <source>
        <dbReference type="Pfam" id="PF07989"/>
    </source>
</evidence>
<sequence>MNGHGTQGRLNDPSQAPPRSRAGSRTSYSSSSTSQTTSTHSHRHHHSRCGERPKSHLSRELSDSASPAVTPMSALLQERLERERRVESERASSRTVNDLFRSSVDSRAVRSPSPADSRPISSQSSDSARKKGLGVKEMEQTLSNLHKQNFDLKLELYHRRERQTVLEERLEKLELLKAETDQINDRLVQELEKRDKAVEEAVGMIVVLEARVEQLLREREMVRQVEAQGLSGVEATPKHKVLLPSGSDEAKTLNRMPSFLSEHNESTENLRSVYLGTRGSVPSLPTMPEATPETTRGTIRVDSPTLSILSESSFVSIYGRNKSPDASSPKDGSPSPIDTSSKQRMLALESPTRARSATPKDRPTTARAVSNEYTHFHTITDVLGTGGSPLRQLEKMEVTRRARQDAARAETTSNDFSPFARPPSSMAKRKTKQEKREALEKVLTQGSLGRERGLPPTPDTISTTTLRLYKNSNDTLSYDPGLANERSYLALSETTASHHSVPDEHGTGLEPRTQTTNTQPASTTAFDSRKLAGTNADYEPQSSGYLLQRPRSAGDALRHHKGVEWSSEDSHNQDADGAESATSSVDTWLRESMKPTRKVPLDPMCSVSQAHPNYKADRASPDLFSFPSSTKGWATSAMFGSLQGTGYLGAGGKGLPSAPMADTLDAIGKSLPKPVFSSGVLTPTLDSVSSAPPPPNRRSSLLAKTGSELPGPASASPARSSPSSRLKTSSAKGNRARSNSIDVRPPSHHLVDMGMAQSRAMTVPPKQIHQPPPSRKASQGHPDMQGTPSQYSSKQRHYPPTASQTTAAAPPARPRSRGLNHFFRRSIGSADSPTATPFSAPATETTSKDERPSIGIPSWGRRGSLADDDRVGSSATPPPILRSKAPERKVEFDDDGGVELEPRGNEGMPLGTMHDRGGSAVERSEGAPIANGGAPVGGGKRKWLNLAKVGSLRNR</sequence>
<dbReference type="EMBL" id="MU866251">
    <property type="protein sequence ID" value="KAK4175044.1"/>
    <property type="molecule type" value="Genomic_DNA"/>
</dbReference>
<feature type="compositionally biased region" description="Low complexity" evidence="4">
    <location>
        <begin position="799"/>
        <end position="810"/>
    </location>
</feature>
<accession>A0AAN7A6E8</accession>
<feature type="compositionally biased region" description="Low complexity" evidence="4">
    <location>
        <begin position="113"/>
        <end position="126"/>
    </location>
</feature>
<reference evidence="6" key="1">
    <citation type="journal article" date="2023" name="Mol. Phylogenet. Evol.">
        <title>Genome-scale phylogeny and comparative genomics of the fungal order Sordariales.</title>
        <authorList>
            <person name="Hensen N."/>
            <person name="Bonometti L."/>
            <person name="Westerberg I."/>
            <person name="Brannstrom I.O."/>
            <person name="Guillou S."/>
            <person name="Cros-Aarteil S."/>
            <person name="Calhoun S."/>
            <person name="Haridas S."/>
            <person name="Kuo A."/>
            <person name="Mondo S."/>
            <person name="Pangilinan J."/>
            <person name="Riley R."/>
            <person name="LaButti K."/>
            <person name="Andreopoulos B."/>
            <person name="Lipzen A."/>
            <person name="Chen C."/>
            <person name="Yan M."/>
            <person name="Daum C."/>
            <person name="Ng V."/>
            <person name="Clum A."/>
            <person name="Steindorff A."/>
            <person name="Ohm R.A."/>
            <person name="Martin F."/>
            <person name="Silar P."/>
            <person name="Natvig D.O."/>
            <person name="Lalanne C."/>
            <person name="Gautier V."/>
            <person name="Ament-Velasquez S.L."/>
            <person name="Kruys A."/>
            <person name="Hutchinson M.I."/>
            <person name="Powell A.J."/>
            <person name="Barry K."/>
            <person name="Miller A.N."/>
            <person name="Grigoriev I.V."/>
            <person name="Debuchy R."/>
            <person name="Gladieux P."/>
            <person name="Hiltunen Thoren M."/>
            <person name="Johannesson H."/>
        </authorList>
    </citation>
    <scope>NUCLEOTIDE SEQUENCE</scope>
    <source>
        <strain evidence="6">CBS 892.96</strain>
    </source>
</reference>
<comment type="subcellular location">
    <subcellularLocation>
        <location evidence="1">Cytoplasm</location>
    </subcellularLocation>
</comment>
<feature type="compositionally biased region" description="Low complexity" evidence="4">
    <location>
        <begin position="19"/>
        <end position="39"/>
    </location>
</feature>
<keyword evidence="7" id="KW-1185">Reference proteome</keyword>
<dbReference type="GO" id="GO:0005815">
    <property type="term" value="C:microtubule organizing center"/>
    <property type="evidence" value="ECO:0007669"/>
    <property type="project" value="InterPro"/>
</dbReference>
<feature type="region of interest" description="Disordered" evidence="4">
    <location>
        <begin position="397"/>
        <end position="466"/>
    </location>
</feature>
<protein>
    <recommendedName>
        <fullName evidence="5">Centrosomin N-terminal motif 1 domain-containing protein</fullName>
    </recommendedName>
</protein>
<evidence type="ECO:0000256" key="2">
    <source>
        <dbReference type="ARBA" id="ARBA00022490"/>
    </source>
</evidence>
<feature type="compositionally biased region" description="Basic and acidic residues" evidence="4">
    <location>
        <begin position="48"/>
        <end position="62"/>
    </location>
</feature>
<keyword evidence="3" id="KW-0175">Coiled coil</keyword>
<feature type="region of interest" description="Disordered" evidence="4">
    <location>
        <begin position="763"/>
        <end position="941"/>
    </location>
</feature>
<feature type="compositionally biased region" description="Basic residues" evidence="4">
    <location>
        <begin position="814"/>
        <end position="824"/>
    </location>
</feature>
<dbReference type="InterPro" id="IPR012943">
    <property type="entry name" value="Cnn_1N"/>
</dbReference>
<keyword evidence="2" id="KW-0963">Cytoplasm</keyword>
<feature type="coiled-coil region" evidence="3">
    <location>
        <begin position="135"/>
        <end position="225"/>
    </location>
</feature>
<evidence type="ECO:0000256" key="4">
    <source>
        <dbReference type="SAM" id="MobiDB-lite"/>
    </source>
</evidence>
<comment type="caution">
    <text evidence="6">The sequence shown here is derived from an EMBL/GenBank/DDBJ whole genome shotgun (WGS) entry which is preliminary data.</text>
</comment>
<feature type="region of interest" description="Disordered" evidence="4">
    <location>
        <begin position="1"/>
        <end position="72"/>
    </location>
</feature>
<feature type="region of interest" description="Disordered" evidence="4">
    <location>
        <begin position="494"/>
        <end position="586"/>
    </location>
</feature>
<dbReference type="GO" id="GO:0005737">
    <property type="term" value="C:cytoplasm"/>
    <property type="evidence" value="ECO:0007669"/>
    <property type="project" value="UniProtKB-SubCell"/>
</dbReference>
<name>A0AAN7A6E8_9PEZI</name>